<dbReference type="Pfam" id="PF04101">
    <property type="entry name" value="Glyco_tran_28_C"/>
    <property type="match status" value="1"/>
</dbReference>
<gene>
    <name evidence="7" type="ORF">ACFSUO_09635</name>
</gene>
<comment type="similarity">
    <text evidence="2">Belongs to the glycosyltransferase 28 family.</text>
</comment>
<dbReference type="EMBL" id="JBHUNA010000020">
    <property type="protein sequence ID" value="MFD2761231.1"/>
    <property type="molecule type" value="Genomic_DNA"/>
</dbReference>
<evidence type="ECO:0000259" key="6">
    <source>
        <dbReference type="Pfam" id="PF06925"/>
    </source>
</evidence>
<keyword evidence="3" id="KW-0328">Glycosyltransferase</keyword>
<accession>A0ABW5V5R9</accession>
<dbReference type="InterPro" id="IPR007235">
    <property type="entry name" value="Glyco_trans_28_C"/>
</dbReference>
<sequence length="369" mass="42626">MDSNKALFLPFMRIQTGHHHTADALMEAVQLARTDMVCDKVDILSYSYGNIERVVTSAYLNWIRFFPELYDRLYRHASCNNKPLKRRSFFYEMMFIPFFRRLVREHHPQVLVSTHALPSNLASRLKLNNQLQSITVNAYTDFFINDVWGIDGIDYHFVPTAAVKAFLVRRGIPAERVFVTGIPIHPVYRKMEYKANTDSNIRVLVTGGSLGTGSIRKLLSSLKSPSIHYNVLCGKNESLYRELLRNRPNNVTPISYIGSKMEMNALYDEADAVLTKPGGVTVSECLMKRKPIFMYDPLPGQEKVNARELNRLGVGIMVNLHHKPEQELLRFFSSTEKQDAYQRHIEEYHRQLDDRPLTELFTTILTDQH</sequence>
<protein>
    <submittedName>
        <fullName evidence="7">Glycosyltransferase</fullName>
    </submittedName>
</protein>
<dbReference type="Pfam" id="PF06925">
    <property type="entry name" value="MGDG_synth"/>
    <property type="match status" value="1"/>
</dbReference>
<dbReference type="RefSeq" id="WP_382393505.1">
    <property type="nucleotide sequence ID" value="NZ_JBHUNA010000020.1"/>
</dbReference>
<evidence type="ECO:0000313" key="8">
    <source>
        <dbReference type="Proteomes" id="UP001597502"/>
    </source>
</evidence>
<dbReference type="InterPro" id="IPR050519">
    <property type="entry name" value="Glycosyltransf_28_UgtP"/>
</dbReference>
<proteinExistence type="inferred from homology"/>
<evidence type="ECO:0000256" key="3">
    <source>
        <dbReference type="ARBA" id="ARBA00022676"/>
    </source>
</evidence>
<name>A0ABW5V5R9_9BACI</name>
<evidence type="ECO:0000256" key="2">
    <source>
        <dbReference type="ARBA" id="ARBA00006962"/>
    </source>
</evidence>
<organism evidence="7 8">
    <name type="scientific">Lentibacillus juripiscarius</name>
    <dbReference type="NCBI Taxonomy" id="257446"/>
    <lineage>
        <taxon>Bacteria</taxon>
        <taxon>Bacillati</taxon>
        <taxon>Bacillota</taxon>
        <taxon>Bacilli</taxon>
        <taxon>Bacillales</taxon>
        <taxon>Bacillaceae</taxon>
        <taxon>Lentibacillus</taxon>
    </lineage>
</organism>
<dbReference type="InterPro" id="IPR009695">
    <property type="entry name" value="Diacylglyc_glucosyltr_N"/>
</dbReference>
<comment type="subcellular location">
    <subcellularLocation>
        <location evidence="1">Membrane</location>
    </subcellularLocation>
</comment>
<evidence type="ECO:0000256" key="1">
    <source>
        <dbReference type="ARBA" id="ARBA00004370"/>
    </source>
</evidence>
<evidence type="ECO:0000313" key="7">
    <source>
        <dbReference type="EMBL" id="MFD2761231.1"/>
    </source>
</evidence>
<dbReference type="Gene3D" id="3.40.50.2000">
    <property type="entry name" value="Glycogen Phosphorylase B"/>
    <property type="match status" value="1"/>
</dbReference>
<feature type="domain" description="Glycosyl transferase family 28 C-terminal" evidence="5">
    <location>
        <begin position="203"/>
        <end position="327"/>
    </location>
</feature>
<evidence type="ECO:0000256" key="4">
    <source>
        <dbReference type="ARBA" id="ARBA00022679"/>
    </source>
</evidence>
<comment type="caution">
    <text evidence="7">The sequence shown here is derived from an EMBL/GenBank/DDBJ whole genome shotgun (WGS) entry which is preliminary data.</text>
</comment>
<keyword evidence="4" id="KW-0808">Transferase</keyword>
<evidence type="ECO:0000259" key="5">
    <source>
        <dbReference type="Pfam" id="PF04101"/>
    </source>
</evidence>
<reference evidence="8" key="1">
    <citation type="journal article" date="2019" name="Int. J. Syst. Evol. Microbiol.">
        <title>The Global Catalogue of Microorganisms (GCM) 10K type strain sequencing project: providing services to taxonomists for standard genome sequencing and annotation.</title>
        <authorList>
            <consortium name="The Broad Institute Genomics Platform"/>
            <consortium name="The Broad Institute Genome Sequencing Center for Infectious Disease"/>
            <person name="Wu L."/>
            <person name="Ma J."/>
        </authorList>
    </citation>
    <scope>NUCLEOTIDE SEQUENCE [LARGE SCALE GENOMIC DNA]</scope>
    <source>
        <strain evidence="8">TISTR 1535</strain>
    </source>
</reference>
<dbReference type="Proteomes" id="UP001597502">
    <property type="component" value="Unassembled WGS sequence"/>
</dbReference>
<dbReference type="SUPFAM" id="SSF53756">
    <property type="entry name" value="UDP-Glycosyltransferase/glycogen phosphorylase"/>
    <property type="match status" value="1"/>
</dbReference>
<dbReference type="PANTHER" id="PTHR43025:SF3">
    <property type="entry name" value="MONOGALACTOSYLDIACYLGLYCEROL SYNTHASE 1, CHLOROPLASTIC"/>
    <property type="match status" value="1"/>
</dbReference>
<feature type="domain" description="Diacylglycerol glucosyltransferase N-terminal" evidence="6">
    <location>
        <begin position="18"/>
        <end position="184"/>
    </location>
</feature>
<keyword evidence="8" id="KW-1185">Reference proteome</keyword>
<dbReference type="PANTHER" id="PTHR43025">
    <property type="entry name" value="MONOGALACTOSYLDIACYLGLYCEROL SYNTHASE"/>
    <property type="match status" value="1"/>
</dbReference>